<keyword evidence="2 4" id="KW-0547">Nucleotide-binding</keyword>
<dbReference type="Pfam" id="PF02655">
    <property type="entry name" value="ATP-grasp_3"/>
    <property type="match status" value="1"/>
</dbReference>
<dbReference type="InterPro" id="IPR003806">
    <property type="entry name" value="ATP-grasp_PylC-type"/>
</dbReference>
<proteinExistence type="predicted"/>
<dbReference type="RefSeq" id="WP_010578363.1">
    <property type="nucleotide sequence ID" value="NZ_AHMT02000052.1"/>
</dbReference>
<dbReference type="EMBL" id="AHMT02000052">
    <property type="protein sequence ID" value="EQA61176.1"/>
    <property type="molecule type" value="Genomic_DNA"/>
</dbReference>
<sequence>MARKINIAVTGTGSLIGQAIIKSILRSDLNGKVNIIGFDYFQNTVASFWLNENYILPDILKSHVDEQEWLNVVLEIIKENAIKMLFIGIDFELPLFAKYKRIIENETSVIIMVSSAKVIEVADDKYLTYEFLKKSRLSYPESFLPNEVDVDILNYPIIVKPRKGARSVGVIKVNDKIQLLDVLKNANQVIIQECIGKDEEEFTCGTIFLDEQLKKVIVLKRSLKEGNTFISNYKKDFPKIIAEYLKDVVNQLRPFGACNFQLRIDAKGMPKIFEINSRHSGTTYIRSLFGFREVEYIINFLLFNKEIEFEMKEGTVVRYYDEFFVRT</sequence>
<name>V6HV19_9LEPT</name>
<dbReference type="Gene3D" id="3.40.50.20">
    <property type="match status" value="1"/>
</dbReference>
<evidence type="ECO:0000259" key="5">
    <source>
        <dbReference type="PROSITE" id="PS50975"/>
    </source>
</evidence>
<dbReference type="PANTHER" id="PTHR43585:SF2">
    <property type="entry name" value="ATP-GRASP ENZYME FSQD"/>
    <property type="match status" value="1"/>
</dbReference>
<keyword evidence="7" id="KW-1185">Reference proteome</keyword>
<dbReference type="SUPFAM" id="SSF56059">
    <property type="entry name" value="Glutathione synthetase ATP-binding domain-like"/>
    <property type="match status" value="1"/>
</dbReference>
<gene>
    <name evidence="6" type="ORF">LEP1GSC062_1370</name>
</gene>
<comment type="caution">
    <text evidence="6">The sequence shown here is derived from an EMBL/GenBank/DDBJ whole genome shotgun (WGS) entry which is preliminary data.</text>
</comment>
<accession>V6HV19</accession>
<evidence type="ECO:0000256" key="4">
    <source>
        <dbReference type="PROSITE-ProRule" id="PRU00409"/>
    </source>
</evidence>
<evidence type="ECO:0000313" key="7">
    <source>
        <dbReference type="Proteomes" id="UP000018747"/>
    </source>
</evidence>
<dbReference type="GO" id="GO:0016874">
    <property type="term" value="F:ligase activity"/>
    <property type="evidence" value="ECO:0007669"/>
    <property type="project" value="UniProtKB-KW"/>
</dbReference>
<keyword evidence="1" id="KW-0436">Ligase</keyword>
<keyword evidence="3 4" id="KW-0067">ATP-binding</keyword>
<dbReference type="GO" id="GO:0046872">
    <property type="term" value="F:metal ion binding"/>
    <property type="evidence" value="ECO:0007669"/>
    <property type="project" value="InterPro"/>
</dbReference>
<dbReference type="InterPro" id="IPR013815">
    <property type="entry name" value="ATP_grasp_subdomain_1"/>
</dbReference>
<evidence type="ECO:0000256" key="3">
    <source>
        <dbReference type="ARBA" id="ARBA00022840"/>
    </source>
</evidence>
<evidence type="ECO:0000256" key="1">
    <source>
        <dbReference type="ARBA" id="ARBA00022598"/>
    </source>
</evidence>
<dbReference type="Gene3D" id="3.30.1490.20">
    <property type="entry name" value="ATP-grasp fold, A domain"/>
    <property type="match status" value="1"/>
</dbReference>
<dbReference type="PANTHER" id="PTHR43585">
    <property type="entry name" value="FUMIPYRROLE BIOSYNTHESIS PROTEIN C"/>
    <property type="match status" value="1"/>
</dbReference>
<dbReference type="OrthoDB" id="650389at2"/>
<dbReference type="Proteomes" id="UP000018747">
    <property type="component" value="Unassembled WGS sequence"/>
</dbReference>
<reference evidence="6" key="1">
    <citation type="submission" date="2013-05" db="EMBL/GenBank/DDBJ databases">
        <authorList>
            <person name="Harkins D.M."/>
            <person name="Durkin A.S."/>
            <person name="Brinkac L.M."/>
            <person name="Haft D.H."/>
            <person name="Selengut J.D."/>
            <person name="Sanka R."/>
            <person name="DePew J."/>
            <person name="Purushe J."/>
            <person name="Hartskeerl R.A."/>
            <person name="Ahmed A."/>
            <person name="van der Linden H."/>
            <person name="Goris M.G.A."/>
            <person name="Vinetz J.M."/>
            <person name="Sutton G.G."/>
            <person name="Nierman W.C."/>
            <person name="Fouts D.E."/>
        </authorList>
    </citation>
    <scope>NUCLEOTIDE SEQUENCE [LARGE SCALE GENOMIC DNA]</scope>
    <source>
        <strain evidence="6">L 60</strain>
    </source>
</reference>
<evidence type="ECO:0000256" key="2">
    <source>
        <dbReference type="ARBA" id="ARBA00022741"/>
    </source>
</evidence>
<protein>
    <submittedName>
        <fullName evidence="6">ATP-grasp domain protein</fullName>
    </submittedName>
</protein>
<dbReference type="AlphaFoldDB" id="V6HV19"/>
<dbReference type="GO" id="GO:0005524">
    <property type="term" value="F:ATP binding"/>
    <property type="evidence" value="ECO:0007669"/>
    <property type="project" value="UniProtKB-UniRule"/>
</dbReference>
<dbReference type="InterPro" id="IPR011761">
    <property type="entry name" value="ATP-grasp"/>
</dbReference>
<dbReference type="STRING" id="100053.GCA_002009845_01997"/>
<feature type="domain" description="ATP-grasp" evidence="5">
    <location>
        <begin position="129"/>
        <end position="302"/>
    </location>
</feature>
<dbReference type="Gene3D" id="3.30.470.20">
    <property type="entry name" value="ATP-grasp fold, B domain"/>
    <property type="match status" value="1"/>
</dbReference>
<dbReference type="PROSITE" id="PS50975">
    <property type="entry name" value="ATP_GRASP"/>
    <property type="match status" value="1"/>
</dbReference>
<dbReference type="InterPro" id="IPR052032">
    <property type="entry name" value="ATP-dep_AA_Ligase"/>
</dbReference>
<dbReference type="NCBIfam" id="NF009402">
    <property type="entry name" value="PRK12767.1-1"/>
    <property type="match status" value="1"/>
</dbReference>
<evidence type="ECO:0000313" key="6">
    <source>
        <dbReference type="EMBL" id="EQA61176.1"/>
    </source>
</evidence>
<organism evidence="6 7">
    <name type="scientific">Leptospira alexanderi serovar Manhao 3 str. L 60</name>
    <dbReference type="NCBI Taxonomy" id="1049759"/>
    <lineage>
        <taxon>Bacteria</taxon>
        <taxon>Pseudomonadati</taxon>
        <taxon>Spirochaetota</taxon>
        <taxon>Spirochaetia</taxon>
        <taxon>Leptospirales</taxon>
        <taxon>Leptospiraceae</taxon>
        <taxon>Leptospira</taxon>
    </lineage>
</organism>